<reference evidence="2" key="1">
    <citation type="journal article" date="2019" name="Environ. Microbiol.">
        <title>Fungal ecological strategies reflected in gene transcription - a case study of two litter decomposers.</title>
        <authorList>
            <person name="Barbi F."/>
            <person name="Kohler A."/>
            <person name="Barry K."/>
            <person name="Baskaran P."/>
            <person name="Daum C."/>
            <person name="Fauchery L."/>
            <person name="Ihrmark K."/>
            <person name="Kuo A."/>
            <person name="LaButti K."/>
            <person name="Lipzen A."/>
            <person name="Morin E."/>
            <person name="Grigoriev I.V."/>
            <person name="Henrissat B."/>
            <person name="Lindahl B."/>
            <person name="Martin F."/>
        </authorList>
    </citation>
    <scope>NUCLEOTIDE SEQUENCE</scope>
    <source>
        <strain evidence="2">JB14</strain>
    </source>
</reference>
<gene>
    <name evidence="2" type="ORF">BT96DRAFT_294598</name>
</gene>
<protein>
    <submittedName>
        <fullName evidence="2">Uncharacterized protein</fullName>
    </submittedName>
</protein>
<dbReference type="OrthoDB" id="2925159at2759"/>
<sequence length="191" mass="21373">MTKGLPDLSQVPTSQSQEVDIDLSLYGKRQAPPSDEIVPSSQSPDLDTMCLAVSPRRVRVMRQLEQDRRIAAAAELREAETSKEIKDSPPLDEIVPCSQSQDVDSMYFTISPRRVRVMRQLEQDRRIAAAAEIVPSSQSQEQDLLGHPSQWHDAFPDNTNTTIRQASSNSDSEDHIDTTILNSCVKIKMLI</sequence>
<name>A0A6A4I811_9AGAR</name>
<keyword evidence="3" id="KW-1185">Reference proteome</keyword>
<evidence type="ECO:0000313" key="3">
    <source>
        <dbReference type="Proteomes" id="UP000799118"/>
    </source>
</evidence>
<feature type="region of interest" description="Disordered" evidence="1">
    <location>
        <begin position="27"/>
        <end position="46"/>
    </location>
</feature>
<dbReference type="EMBL" id="ML769405">
    <property type="protein sequence ID" value="KAE9405983.1"/>
    <property type="molecule type" value="Genomic_DNA"/>
</dbReference>
<dbReference type="Proteomes" id="UP000799118">
    <property type="component" value="Unassembled WGS sequence"/>
</dbReference>
<evidence type="ECO:0000256" key="1">
    <source>
        <dbReference type="SAM" id="MobiDB-lite"/>
    </source>
</evidence>
<proteinExistence type="predicted"/>
<evidence type="ECO:0000313" key="2">
    <source>
        <dbReference type="EMBL" id="KAE9405983.1"/>
    </source>
</evidence>
<organism evidence="2 3">
    <name type="scientific">Gymnopus androsaceus JB14</name>
    <dbReference type="NCBI Taxonomy" id="1447944"/>
    <lineage>
        <taxon>Eukaryota</taxon>
        <taxon>Fungi</taxon>
        <taxon>Dikarya</taxon>
        <taxon>Basidiomycota</taxon>
        <taxon>Agaricomycotina</taxon>
        <taxon>Agaricomycetes</taxon>
        <taxon>Agaricomycetidae</taxon>
        <taxon>Agaricales</taxon>
        <taxon>Marasmiineae</taxon>
        <taxon>Omphalotaceae</taxon>
        <taxon>Gymnopus</taxon>
    </lineage>
</organism>
<dbReference type="AlphaFoldDB" id="A0A6A4I811"/>
<accession>A0A6A4I811</accession>